<reference evidence="1 2" key="1">
    <citation type="journal article" date="2018" name="Syst. Appl. Microbiol.">
        <title>A new symbiotic nanoarchaeote (Candidatus Nanoclepta minutus) and its host (Zestosphaera tikiterensis gen. nov., sp. nov.) from a New Zealand hot spring.</title>
        <authorList>
            <person name="St John E."/>
            <person name="Liu Y."/>
            <person name="Podar M."/>
            <person name="Stott M.B."/>
            <person name="Meneghin J."/>
            <person name="Chen Z."/>
            <person name="Lagutin K."/>
            <person name="Mitchell K."/>
            <person name="Reysenbach A.L."/>
        </authorList>
    </citation>
    <scope>NUCLEOTIDE SEQUENCE [LARGE SCALE GENOMIC DNA]</scope>
    <source>
        <strain evidence="1">NZ3</strain>
    </source>
</reference>
<evidence type="ECO:0008006" key="3">
    <source>
        <dbReference type="Google" id="ProtNLM"/>
    </source>
</evidence>
<name>A0A397WNK4_9ARCH</name>
<evidence type="ECO:0000313" key="2">
    <source>
        <dbReference type="Proteomes" id="UP000266622"/>
    </source>
</evidence>
<dbReference type="Proteomes" id="UP000266622">
    <property type="component" value="Unassembled WGS sequence"/>
</dbReference>
<evidence type="ECO:0000313" key="1">
    <source>
        <dbReference type="EMBL" id="RIB35502.1"/>
    </source>
</evidence>
<organism evidence="1 2">
    <name type="scientific">Candidatus Nanoclepta minutus</name>
    <dbReference type="NCBI Taxonomy" id="1940235"/>
    <lineage>
        <taxon>Archaea</taxon>
        <taxon>Nanobdellota</taxon>
        <taxon>Candidatus Nanoclepta</taxon>
    </lineage>
</organism>
<comment type="caution">
    <text evidence="1">The sequence shown here is derived from an EMBL/GenBank/DDBJ whole genome shotgun (WGS) entry which is preliminary data.</text>
</comment>
<protein>
    <recommendedName>
        <fullName evidence="3">LACTB2 winged helix domain-containing protein</fullName>
    </recommendedName>
</protein>
<dbReference type="EMBL" id="MWMI01000001">
    <property type="protein sequence ID" value="RIB35502.1"/>
    <property type="molecule type" value="Genomic_DNA"/>
</dbReference>
<gene>
    <name evidence="1" type="ORF">BXU00_00095</name>
</gene>
<proteinExistence type="predicted"/>
<accession>A0A397WNK4</accession>
<dbReference type="AlphaFoldDB" id="A0A397WNK4"/>
<sequence length="67" mass="7494">MVARPSPVKDALKNKLAKGVAENELNNVIESVAKEVGKQPRVIKALFSRYLKAGLIKKEGNRYIWSQ</sequence>